<proteinExistence type="predicted"/>
<accession>A0A8H7E7A4</accession>
<dbReference type="EMBL" id="JAACFV010000008">
    <property type="protein sequence ID" value="KAF7513069.1"/>
    <property type="molecule type" value="Genomic_DNA"/>
</dbReference>
<dbReference type="OrthoDB" id="6077919at2759"/>
<dbReference type="Proteomes" id="UP000606974">
    <property type="component" value="Unassembled WGS sequence"/>
</dbReference>
<organism evidence="1 2">
    <name type="scientific">Endocarpon pusillum</name>
    <dbReference type="NCBI Taxonomy" id="364733"/>
    <lineage>
        <taxon>Eukaryota</taxon>
        <taxon>Fungi</taxon>
        <taxon>Dikarya</taxon>
        <taxon>Ascomycota</taxon>
        <taxon>Pezizomycotina</taxon>
        <taxon>Eurotiomycetes</taxon>
        <taxon>Chaetothyriomycetidae</taxon>
        <taxon>Verrucariales</taxon>
        <taxon>Verrucariaceae</taxon>
        <taxon>Endocarpon</taxon>
    </lineage>
</organism>
<comment type="caution">
    <text evidence="1">The sequence shown here is derived from an EMBL/GenBank/DDBJ whole genome shotgun (WGS) entry which is preliminary data.</text>
</comment>
<evidence type="ECO:0000313" key="2">
    <source>
        <dbReference type="Proteomes" id="UP000606974"/>
    </source>
</evidence>
<protein>
    <submittedName>
        <fullName evidence="1">Uncharacterized protein</fullName>
    </submittedName>
</protein>
<name>A0A8H7E7A4_9EURO</name>
<sequence>MLCGRKPWSGGGCASLPKFSQAKRFPGPVQYPSLGTPVYGKLTVETRKLQRKRKWQSLKQIWGALKEIQNGASSENPGWFASILNILRRLVYGTNGPGEKNNINRAIGSIHLSTSIKWKSFGGANVTPDTMVVTWLRNRTDLAFLSDFLEADGHTDIMPLDQKSFLPLAYYDRHLHASSNGKKLPLKLDIMFPLLFPRHALSGRNHRALVDAEQLRLGTMKLEEFCFGQRYLQQNRSA</sequence>
<reference evidence="1" key="1">
    <citation type="submission" date="2020-02" db="EMBL/GenBank/DDBJ databases">
        <authorList>
            <person name="Palmer J.M."/>
        </authorList>
    </citation>
    <scope>NUCLEOTIDE SEQUENCE</scope>
    <source>
        <strain evidence="1">EPUS1.4</strain>
        <tissue evidence="1">Thallus</tissue>
    </source>
</reference>
<gene>
    <name evidence="1" type="ORF">GJ744_011335</name>
</gene>
<keyword evidence="2" id="KW-1185">Reference proteome</keyword>
<evidence type="ECO:0000313" key="1">
    <source>
        <dbReference type="EMBL" id="KAF7513069.1"/>
    </source>
</evidence>
<dbReference type="AlphaFoldDB" id="A0A8H7E7A4"/>